<dbReference type="GO" id="GO:0019305">
    <property type="term" value="P:dTDP-rhamnose biosynthetic process"/>
    <property type="evidence" value="ECO:0007669"/>
    <property type="project" value="UniProtKB-UniPathway"/>
</dbReference>
<dbReference type="RefSeq" id="WP_006040400.1">
    <property type="nucleotide sequence ID" value="NZ_AEDD01000013.1"/>
</dbReference>
<dbReference type="Gene3D" id="3.40.50.720">
    <property type="entry name" value="NAD(P)-binding Rossmann-like Domain"/>
    <property type="match status" value="1"/>
</dbReference>
<dbReference type="PANTHER" id="PTHR10491:SF4">
    <property type="entry name" value="METHIONINE ADENOSYLTRANSFERASE 2 SUBUNIT BETA"/>
    <property type="match status" value="1"/>
</dbReference>
<comment type="function">
    <text evidence="2">Catalyzes the reduction of dTDP-6-deoxy-L-lyxo-4-hexulose to yield dTDP-L-rhamnose.</text>
</comment>
<dbReference type="eggNOG" id="COG1091">
    <property type="taxonomic scope" value="Bacteria"/>
</dbReference>
<evidence type="ECO:0000313" key="4">
    <source>
        <dbReference type="EMBL" id="EFM08952.1"/>
    </source>
</evidence>
<proteinExistence type="inferred from homology"/>
<dbReference type="InterPro" id="IPR005913">
    <property type="entry name" value="dTDP_dehydrorham_reduct"/>
</dbReference>
<dbReference type="STRING" id="717606.PaecuDRAFT_4417"/>
<dbReference type="GO" id="GO:0005829">
    <property type="term" value="C:cytosol"/>
    <property type="evidence" value="ECO:0007669"/>
    <property type="project" value="TreeGrafter"/>
</dbReference>
<dbReference type="PANTHER" id="PTHR10491">
    <property type="entry name" value="DTDP-4-DEHYDRORHAMNOSE REDUCTASE"/>
    <property type="match status" value="1"/>
</dbReference>
<evidence type="ECO:0000256" key="2">
    <source>
        <dbReference type="RuleBase" id="RU364082"/>
    </source>
</evidence>
<dbReference type="EMBL" id="AEDD01000013">
    <property type="protein sequence ID" value="EFM08952.1"/>
    <property type="molecule type" value="Genomic_DNA"/>
</dbReference>
<evidence type="ECO:0000313" key="5">
    <source>
        <dbReference type="Proteomes" id="UP000005387"/>
    </source>
</evidence>
<keyword evidence="2" id="KW-0560">Oxidoreductase</keyword>
<keyword evidence="2" id="KW-0521">NADP</keyword>
<comment type="similarity">
    <text evidence="1 2">Belongs to the dTDP-4-dehydrorhamnose reductase family.</text>
</comment>
<dbReference type="InterPro" id="IPR029903">
    <property type="entry name" value="RmlD-like-bd"/>
</dbReference>
<dbReference type="UniPathway" id="UPA00124"/>
<dbReference type="Proteomes" id="UP000005387">
    <property type="component" value="Unassembled WGS sequence"/>
</dbReference>
<evidence type="ECO:0000256" key="1">
    <source>
        <dbReference type="ARBA" id="ARBA00010944"/>
    </source>
</evidence>
<evidence type="ECO:0000259" key="3">
    <source>
        <dbReference type="Pfam" id="PF04321"/>
    </source>
</evidence>
<dbReference type="AlphaFoldDB" id="E0IFH6"/>
<dbReference type="GO" id="GO:0008831">
    <property type="term" value="F:dTDP-4-dehydrorhamnose reductase activity"/>
    <property type="evidence" value="ECO:0007669"/>
    <property type="project" value="UniProtKB-EC"/>
</dbReference>
<name>E0IFH6_9BACL</name>
<feature type="domain" description="RmlD-like substrate binding" evidence="3">
    <location>
        <begin position="1"/>
        <end position="232"/>
    </location>
</feature>
<keyword evidence="5" id="KW-1185">Reference proteome</keyword>
<dbReference type="OrthoDB" id="9803892at2"/>
<dbReference type="CDD" id="cd05254">
    <property type="entry name" value="dTDP_HR_like_SDR_e"/>
    <property type="match status" value="1"/>
</dbReference>
<organism evidence="4 5">
    <name type="scientific">Paenibacillus curdlanolyticus YK9</name>
    <dbReference type="NCBI Taxonomy" id="717606"/>
    <lineage>
        <taxon>Bacteria</taxon>
        <taxon>Bacillati</taxon>
        <taxon>Bacillota</taxon>
        <taxon>Bacilli</taxon>
        <taxon>Bacillales</taxon>
        <taxon>Paenibacillaceae</taxon>
        <taxon>Paenibacillus</taxon>
    </lineage>
</organism>
<dbReference type="SUPFAM" id="SSF51735">
    <property type="entry name" value="NAD(P)-binding Rossmann-fold domains"/>
    <property type="match status" value="1"/>
</dbReference>
<sequence length="276" mass="30822">MKLLVIGGNGMAGHMIVRYFQNRSNLQVAYTTRRADDPSGIWLDAADYEQVEAVISRERPDVIVNAVGILNEAAERAPLAAFQVNGWLPHWLRHTADTIGARVIHISSDCVFSGDRGSYTEYDAPEGTSMYARTKALGESNEMRHLTIRTSIIGPDPKAEGIGLLQWFLKQQGEVRGYASVYWNGVTTLELAKAIAYAMRHPEVGGIVQLTAPETVSKLELLRLFQHAYQHDGVTIIPAAEPAIDRTLLATRSDWRYQAAPYREMLAELANWMRVR</sequence>
<comment type="pathway">
    <text evidence="2">Carbohydrate biosynthesis; dTDP-L-rhamnose biosynthesis.</text>
</comment>
<dbReference type="InterPro" id="IPR036291">
    <property type="entry name" value="NAD(P)-bd_dom_sf"/>
</dbReference>
<reference evidence="4 5" key="1">
    <citation type="submission" date="2010-07" db="EMBL/GenBank/DDBJ databases">
        <title>The draft genome of Paenibacillus curdlanolyticus YK9.</title>
        <authorList>
            <consortium name="US DOE Joint Genome Institute (JGI-PGF)"/>
            <person name="Lucas S."/>
            <person name="Copeland A."/>
            <person name="Lapidus A."/>
            <person name="Cheng J.-F."/>
            <person name="Bruce D."/>
            <person name="Goodwin L."/>
            <person name="Pitluck S."/>
            <person name="Land M.L."/>
            <person name="Hauser L."/>
            <person name="Chang Y.-J."/>
            <person name="Jeffries C."/>
            <person name="Anderson I.J."/>
            <person name="Johnson E."/>
            <person name="Loganathan U."/>
            <person name="Mulhopadhyay B."/>
            <person name="Kyrpides N."/>
            <person name="Woyke T.J."/>
        </authorList>
    </citation>
    <scope>NUCLEOTIDE SEQUENCE [LARGE SCALE GENOMIC DNA]</scope>
    <source>
        <strain evidence="4 5">YK9</strain>
    </source>
</reference>
<dbReference type="EC" id="1.1.1.133" evidence="2"/>
<accession>E0IFH6</accession>
<dbReference type="Pfam" id="PF04321">
    <property type="entry name" value="RmlD_sub_bind"/>
    <property type="match status" value="1"/>
</dbReference>
<gene>
    <name evidence="4" type="ORF">PaecuDRAFT_4417</name>
</gene>
<protein>
    <recommendedName>
        <fullName evidence="2">dTDP-4-dehydrorhamnose reductase</fullName>
        <ecNumber evidence="2">1.1.1.133</ecNumber>
    </recommendedName>
</protein>